<evidence type="ECO:0000313" key="5">
    <source>
        <dbReference type="Proteomes" id="UP000215771"/>
    </source>
</evidence>
<dbReference type="Pfam" id="PF16473">
    <property type="entry name" value="Rv2179c-like"/>
    <property type="match status" value="1"/>
</dbReference>
<name>A0A269PBZ6_9CORY</name>
<dbReference type="EMBL" id="NQMQ01000018">
    <property type="protein sequence ID" value="PAJ69138.1"/>
    <property type="molecule type" value="Genomic_DNA"/>
</dbReference>
<evidence type="ECO:0000313" key="4">
    <source>
        <dbReference type="EMBL" id="PAT07260.1"/>
    </source>
</evidence>
<dbReference type="GO" id="GO:0003676">
    <property type="term" value="F:nucleic acid binding"/>
    <property type="evidence" value="ECO:0007669"/>
    <property type="project" value="InterPro"/>
</dbReference>
<keyword evidence="1" id="KW-0460">Magnesium</keyword>
<dbReference type="EC" id="3.1.13.-" evidence="1"/>
<proteinExistence type="inferred from homology"/>
<dbReference type="InterPro" id="IPR030853">
    <property type="entry name" value="3_5_Exoribonuc_actinobac"/>
</dbReference>
<keyword evidence="1" id="KW-0378">Hydrolase</keyword>
<dbReference type="GO" id="GO:0000287">
    <property type="term" value="F:magnesium ion binding"/>
    <property type="evidence" value="ECO:0007669"/>
    <property type="project" value="UniProtKB-UniRule"/>
</dbReference>
<feature type="binding site" evidence="1">
    <location>
        <position position="6"/>
    </location>
    <ligand>
        <name>Mg(2+)</name>
        <dbReference type="ChEBI" id="CHEBI:18420"/>
        <note>catalytic</note>
    </ligand>
</feature>
<keyword evidence="1" id="KW-0269">Exonuclease</keyword>
<dbReference type="GO" id="GO:0008408">
    <property type="term" value="F:3'-5' exonuclease activity"/>
    <property type="evidence" value="ECO:0007669"/>
    <property type="project" value="InterPro"/>
</dbReference>
<evidence type="ECO:0000313" key="3">
    <source>
        <dbReference type="EMBL" id="PAJ69138.1"/>
    </source>
</evidence>
<reference evidence="3 5" key="2">
    <citation type="submission" date="2017-08" db="EMBL/GenBank/DDBJ databases">
        <authorList>
            <person name="de Groot N.N."/>
        </authorList>
    </citation>
    <scope>NUCLEOTIDE SEQUENCE [LARGE SCALE GENOMIC DNA]</scope>
    <source>
        <strain evidence="3 5">NBT06-6</strain>
    </source>
</reference>
<comment type="caution">
    <text evidence="3">The sequence shown here is derived from an EMBL/GenBank/DDBJ whole genome shotgun (WGS) entry which is preliminary data.</text>
</comment>
<dbReference type="Proteomes" id="UP000218281">
    <property type="component" value="Unassembled WGS sequence"/>
</dbReference>
<feature type="domain" description="3'-5' exoribonuclease Rv2179c-like" evidence="2">
    <location>
        <begin position="2"/>
        <end position="154"/>
    </location>
</feature>
<evidence type="ECO:0000256" key="1">
    <source>
        <dbReference type="HAMAP-Rule" id="MF_00977"/>
    </source>
</evidence>
<dbReference type="GO" id="GO:0004532">
    <property type="term" value="F:RNA exonuclease activity"/>
    <property type="evidence" value="ECO:0007669"/>
    <property type="project" value="UniProtKB-UniRule"/>
</dbReference>
<keyword evidence="6" id="KW-1185">Reference proteome</keyword>
<dbReference type="Proteomes" id="UP000215771">
    <property type="component" value="Unassembled WGS sequence"/>
</dbReference>
<evidence type="ECO:0000259" key="2">
    <source>
        <dbReference type="Pfam" id="PF16473"/>
    </source>
</evidence>
<comment type="function">
    <text evidence="1">Exonuclease that cleaves single-stranded 3' overhangs of double-stranded RNA.</text>
</comment>
<reference evidence="4 6" key="1">
    <citation type="submission" date="2017-08" db="EMBL/GenBank/DDBJ databases">
        <title>Whole genome sequences of 6 clinical strains closest to Corynebacterium imitans.</title>
        <authorList>
            <person name="Bernier A.-M."/>
            <person name="Burdz T."/>
            <person name="Bernard K."/>
        </authorList>
    </citation>
    <scope>NUCLEOTIDE SEQUENCE [LARGE SCALE GENOMIC DNA]</scope>
    <source>
        <strain evidence="4 6">NML93-0607</strain>
    </source>
</reference>
<evidence type="ECO:0000313" key="6">
    <source>
        <dbReference type="Proteomes" id="UP000218281"/>
    </source>
</evidence>
<accession>A0A269PBZ6</accession>
<dbReference type="NCBIfam" id="NF033638">
    <property type="entry name" value="RNase_AS"/>
    <property type="match status" value="1"/>
</dbReference>
<feature type="region of interest" description="RNA binding" evidence="1">
    <location>
        <begin position="6"/>
        <end position="9"/>
    </location>
</feature>
<comment type="cofactor">
    <cofactor evidence="1">
        <name>Mg(2+)</name>
        <dbReference type="ChEBI" id="CHEBI:18420"/>
    </cofactor>
    <text evidence="1">Binds 1 Mg(2+) ion per subunit.</text>
</comment>
<dbReference type="InterPro" id="IPR036397">
    <property type="entry name" value="RNaseH_sf"/>
</dbReference>
<gene>
    <name evidence="3" type="ORF">CIG21_08550</name>
    <name evidence="4" type="ORF">CKJ81_01390</name>
</gene>
<protein>
    <recommendedName>
        <fullName evidence="1">3'-5' exoribonuclease</fullName>
        <ecNumber evidence="1">3.1.13.-</ecNumber>
    </recommendedName>
</protein>
<keyword evidence="1" id="KW-0540">Nuclease</keyword>
<dbReference type="SUPFAM" id="SSF53098">
    <property type="entry name" value="Ribonuclease H-like"/>
    <property type="match status" value="1"/>
</dbReference>
<keyword evidence="1" id="KW-0479">Metal-binding</keyword>
<dbReference type="HAMAP" id="MF_00977">
    <property type="entry name" value="3_5_Exoribonuc_actinobact"/>
    <property type="match status" value="1"/>
</dbReference>
<dbReference type="Gene3D" id="3.30.420.10">
    <property type="entry name" value="Ribonuclease H-like superfamily/Ribonuclease H"/>
    <property type="match status" value="1"/>
</dbReference>
<dbReference type="InterPro" id="IPR033390">
    <property type="entry name" value="Rv2179c-like"/>
</dbReference>
<comment type="subunit">
    <text evidence="1">Homodimer.</text>
</comment>
<dbReference type="InterPro" id="IPR012337">
    <property type="entry name" value="RNaseH-like_sf"/>
</dbReference>
<organism evidence="3 5">
    <name type="scientific">Corynebacterium hadale</name>
    <dbReference type="NCBI Taxonomy" id="2026255"/>
    <lineage>
        <taxon>Bacteria</taxon>
        <taxon>Bacillati</taxon>
        <taxon>Actinomycetota</taxon>
        <taxon>Actinomycetes</taxon>
        <taxon>Mycobacteriales</taxon>
        <taxon>Corynebacteriaceae</taxon>
        <taxon>Corynebacterium</taxon>
    </lineage>
</organism>
<dbReference type="EMBL" id="NSGO01000001">
    <property type="protein sequence ID" value="PAT07260.1"/>
    <property type="molecule type" value="Genomic_DNA"/>
</dbReference>
<dbReference type="AlphaFoldDB" id="A0A269PBZ6"/>
<sequence length="178" mass="20505">MKYFYDTEFIEDGSTIELVSIGIVAEDGREYYAVSRDFDATRASDWVVRNVLRKLPPESDPRWKPLRTIRDEVLDFLTADSSTPHLWAWVGGYDHVLFAQMWGDMSAYPRELPHFTHELKQYWEMAGRPKLPRVPKGSHDALVDARHNVKKYRACAEVLPLDAKGRVTAFRDPSLGHA</sequence>
<dbReference type="RefSeq" id="WP_095278096.1">
    <property type="nucleotide sequence ID" value="NZ_CP047655.1"/>
</dbReference>